<proteinExistence type="predicted"/>
<keyword evidence="2" id="KW-1133">Transmembrane helix</keyword>
<dbReference type="Proteomes" id="UP001548713">
    <property type="component" value="Unassembled WGS sequence"/>
</dbReference>
<evidence type="ECO:0000256" key="1">
    <source>
        <dbReference type="SAM" id="MobiDB-lite"/>
    </source>
</evidence>
<feature type="transmembrane region" description="Helical" evidence="2">
    <location>
        <begin position="20"/>
        <end position="40"/>
    </location>
</feature>
<accession>A0ABV2CZQ8</accession>
<organism evidence="3 4">
    <name type="scientific">Novosphingobium kalidii</name>
    <dbReference type="NCBI Taxonomy" id="3230299"/>
    <lineage>
        <taxon>Bacteria</taxon>
        <taxon>Pseudomonadati</taxon>
        <taxon>Pseudomonadota</taxon>
        <taxon>Alphaproteobacteria</taxon>
        <taxon>Sphingomonadales</taxon>
        <taxon>Sphingomonadaceae</taxon>
        <taxon>Novosphingobium</taxon>
    </lineage>
</organism>
<reference evidence="3 4" key="1">
    <citation type="submission" date="2024-07" db="EMBL/GenBank/DDBJ databases">
        <title>Novosphingobium kalidii RD2P27.</title>
        <authorList>
            <person name="Sun J.-Q."/>
        </authorList>
    </citation>
    <scope>NUCLEOTIDE SEQUENCE [LARGE SCALE GENOMIC DNA]</scope>
    <source>
        <strain evidence="3 4">RD2P27</strain>
    </source>
</reference>
<dbReference type="EMBL" id="JBEWLY010000012">
    <property type="protein sequence ID" value="MET1755090.1"/>
    <property type="molecule type" value="Genomic_DNA"/>
</dbReference>
<feature type="transmembrane region" description="Helical" evidence="2">
    <location>
        <begin position="71"/>
        <end position="93"/>
    </location>
</feature>
<feature type="compositionally biased region" description="Polar residues" evidence="1">
    <location>
        <begin position="115"/>
        <end position="124"/>
    </location>
</feature>
<feature type="region of interest" description="Disordered" evidence="1">
    <location>
        <begin position="207"/>
        <end position="291"/>
    </location>
</feature>
<evidence type="ECO:0000256" key="2">
    <source>
        <dbReference type="SAM" id="Phobius"/>
    </source>
</evidence>
<sequence length="491" mass="52515">MADNTRRKPAARQPITSHPLFPAVVVLWFGALFGLVSLAIHPTLIERLVHLTTIDRFIPMAAPPLGTTTRILLALLMTTLGCLIGALMARVFGTRRPAAGARRRRAVAEAEPGSPVTSFGSRSSVEGKQETEDLLPSHKVLQRQLAPDTKDGEVGGNAPLRAGPQVLNVADLGPELEFDGDEDVWASPFRRSESGVSRLLEPEDVVAGGESAHTSASGHGPLQFPGADDASKAKQSEAKRNRLFDAYAGAKRVRPDLQTNTAEDSTPAPGFASLVQDAPDVDSTRVTPEPDTHVDKARRAAAMHDESNLARFDDGGTDPTTQSSNDFRLATPSTAAERIASAPLEELSHLELLERLALALERRRAVYARLAAAAPYAAAPFGFDAAEEEDDENVDQRPGGGYSSLLDLSMRMVARPLVQSEGLDGTETPEPVVMFPAHQVTCVPESRSPLHPAAAAPRSFDAPRALNQEPDETERALQDALAKLQRMSGAA</sequence>
<feature type="region of interest" description="Disordered" evidence="1">
    <location>
        <begin position="445"/>
        <end position="475"/>
    </location>
</feature>
<keyword evidence="4" id="KW-1185">Reference proteome</keyword>
<evidence type="ECO:0000313" key="3">
    <source>
        <dbReference type="EMBL" id="MET1755090.1"/>
    </source>
</evidence>
<dbReference type="RefSeq" id="WP_353983568.1">
    <property type="nucleotide sequence ID" value="NZ_JBEWLY010000012.1"/>
</dbReference>
<protein>
    <submittedName>
        <fullName evidence="3">Uncharacterized protein</fullName>
    </submittedName>
</protein>
<feature type="region of interest" description="Disordered" evidence="1">
    <location>
        <begin position="104"/>
        <end position="138"/>
    </location>
</feature>
<feature type="compositionally biased region" description="Basic and acidic residues" evidence="1">
    <location>
        <begin position="229"/>
        <end position="243"/>
    </location>
</feature>
<name>A0ABV2CZQ8_9SPHN</name>
<comment type="caution">
    <text evidence="3">The sequence shown here is derived from an EMBL/GenBank/DDBJ whole genome shotgun (WGS) entry which is preliminary data.</text>
</comment>
<gene>
    <name evidence="3" type="ORF">ABVV53_06425</name>
</gene>
<keyword evidence="2" id="KW-0472">Membrane</keyword>
<keyword evidence="2" id="KW-0812">Transmembrane</keyword>
<evidence type="ECO:0000313" key="4">
    <source>
        <dbReference type="Proteomes" id="UP001548713"/>
    </source>
</evidence>